<feature type="domain" description="Histidine kinase" evidence="17">
    <location>
        <begin position="294"/>
        <end position="380"/>
    </location>
</feature>
<feature type="transmembrane region" description="Helical" evidence="16">
    <location>
        <begin position="64"/>
        <end position="93"/>
    </location>
</feature>
<keyword evidence="12" id="KW-0902">Two-component regulatory system</keyword>
<keyword evidence="19" id="KW-1185">Reference proteome</keyword>
<dbReference type="SUPFAM" id="SSF55874">
    <property type="entry name" value="ATPase domain of HSP90 chaperone/DNA topoisomerase II/histidine kinase"/>
    <property type="match status" value="1"/>
</dbReference>
<sequence length="380" mass="39709">MATPDDPVRFLRRYAPVWALLGPAPEVVAGLGDPAGRRIWSTAVPIALGLACAVSLRVPGRRPWFPYALVVGLFAVAMLRDGAASLYVVSLPYFWVPSGTARRSVLLSGAGALAAVAGGALSGASAGGNAIVTVVACVAGTAFGLTARRALVRSDERARRLAGELATTQAELAEAYRRQGADAERERLAREIHDTLAQGFASIVVLAEAVRSDLAADPDGAARRLLSIERTARDNLAEARALVGPSPAPGGEGEGGSIARTLRRILDRFAEDTGVTVDAELDDVACDPATRIALLRCTQESLNNVRKHAAASTVGVVLTRQPYGVELEITDDGRGFTVGTVRGFGLAGMRRRLTELGGDLTITSSPGDGTRVLVVLPTEE</sequence>
<proteinExistence type="predicted"/>
<dbReference type="InterPro" id="IPR011712">
    <property type="entry name" value="Sig_transdc_His_kin_sub3_dim/P"/>
</dbReference>
<comment type="subcellular location">
    <subcellularLocation>
        <location evidence="3">Cytoplasm</location>
    </subcellularLocation>
</comment>
<keyword evidence="11" id="KW-0408">Iron</keyword>
<dbReference type="SMART" id="SM00387">
    <property type="entry name" value="HATPase_c"/>
    <property type="match status" value="1"/>
</dbReference>
<dbReference type="PANTHER" id="PTHR24421">
    <property type="entry name" value="NITRATE/NITRITE SENSOR PROTEIN NARX-RELATED"/>
    <property type="match status" value="1"/>
</dbReference>
<dbReference type="InterPro" id="IPR004358">
    <property type="entry name" value="Sig_transdc_His_kin-like_C"/>
</dbReference>
<comment type="caution">
    <text evidence="18">The sequence shown here is derived from an EMBL/GenBank/DDBJ whole genome shotgun (WGS) entry which is preliminary data.</text>
</comment>
<keyword evidence="6" id="KW-0004">4Fe-4S</keyword>
<evidence type="ECO:0000256" key="7">
    <source>
        <dbReference type="ARBA" id="ARBA00022490"/>
    </source>
</evidence>
<feature type="transmembrane region" description="Helical" evidence="16">
    <location>
        <begin position="130"/>
        <end position="151"/>
    </location>
</feature>
<evidence type="ECO:0000256" key="11">
    <source>
        <dbReference type="ARBA" id="ARBA00023004"/>
    </source>
</evidence>
<keyword evidence="7" id="KW-0963">Cytoplasm</keyword>
<evidence type="ECO:0000256" key="1">
    <source>
        <dbReference type="ARBA" id="ARBA00000085"/>
    </source>
</evidence>
<evidence type="ECO:0000256" key="12">
    <source>
        <dbReference type="ARBA" id="ARBA00023012"/>
    </source>
</evidence>
<evidence type="ECO:0000256" key="16">
    <source>
        <dbReference type="SAM" id="Phobius"/>
    </source>
</evidence>
<feature type="transmembrane region" description="Helical" evidence="16">
    <location>
        <begin position="105"/>
        <end position="124"/>
    </location>
</feature>
<dbReference type="Pfam" id="PF07730">
    <property type="entry name" value="HisKA_3"/>
    <property type="match status" value="1"/>
</dbReference>
<dbReference type="Proteomes" id="UP001500212">
    <property type="component" value="Unassembled WGS sequence"/>
</dbReference>
<keyword evidence="16" id="KW-1133">Transmembrane helix</keyword>
<comment type="cofactor">
    <cofactor evidence="2">
        <name>[4Fe-4S] cluster</name>
        <dbReference type="ChEBI" id="CHEBI:49883"/>
    </cofactor>
</comment>
<evidence type="ECO:0000256" key="8">
    <source>
        <dbReference type="ARBA" id="ARBA00022679"/>
    </source>
</evidence>
<dbReference type="PRINTS" id="PR00344">
    <property type="entry name" value="BCTRLSENSOR"/>
</dbReference>
<dbReference type="RefSeq" id="WP_345364870.1">
    <property type="nucleotide sequence ID" value="NZ_BAABHJ010000034.1"/>
</dbReference>
<dbReference type="Gene3D" id="3.30.565.10">
    <property type="entry name" value="Histidine kinase-like ATPase, C-terminal domain"/>
    <property type="match status" value="1"/>
</dbReference>
<evidence type="ECO:0000256" key="13">
    <source>
        <dbReference type="ARBA" id="ARBA00023014"/>
    </source>
</evidence>
<dbReference type="Pfam" id="PF02518">
    <property type="entry name" value="HATPase_c"/>
    <property type="match status" value="1"/>
</dbReference>
<evidence type="ECO:0000256" key="14">
    <source>
        <dbReference type="ARBA" id="ARBA00024827"/>
    </source>
</evidence>
<evidence type="ECO:0000256" key="4">
    <source>
        <dbReference type="ARBA" id="ARBA00012438"/>
    </source>
</evidence>
<organism evidence="18 19">
    <name type="scientific">Actinoallomurus liliacearum</name>
    <dbReference type="NCBI Taxonomy" id="1080073"/>
    <lineage>
        <taxon>Bacteria</taxon>
        <taxon>Bacillati</taxon>
        <taxon>Actinomycetota</taxon>
        <taxon>Actinomycetes</taxon>
        <taxon>Streptosporangiales</taxon>
        <taxon>Thermomonosporaceae</taxon>
        <taxon>Actinoallomurus</taxon>
    </lineage>
</organism>
<dbReference type="CDD" id="cd16917">
    <property type="entry name" value="HATPase_UhpB-NarQ-NarX-like"/>
    <property type="match status" value="1"/>
</dbReference>
<dbReference type="Gene3D" id="1.20.5.1930">
    <property type="match status" value="1"/>
</dbReference>
<dbReference type="PANTHER" id="PTHR24421:SF62">
    <property type="entry name" value="SENSORY TRANSDUCTION HISTIDINE KINASE"/>
    <property type="match status" value="1"/>
</dbReference>
<evidence type="ECO:0000313" key="19">
    <source>
        <dbReference type="Proteomes" id="UP001500212"/>
    </source>
</evidence>
<dbReference type="InterPro" id="IPR036890">
    <property type="entry name" value="HATPase_C_sf"/>
</dbReference>
<evidence type="ECO:0000256" key="5">
    <source>
        <dbReference type="ARBA" id="ARBA00017322"/>
    </source>
</evidence>
<evidence type="ECO:0000256" key="10">
    <source>
        <dbReference type="ARBA" id="ARBA00022777"/>
    </source>
</evidence>
<evidence type="ECO:0000256" key="9">
    <source>
        <dbReference type="ARBA" id="ARBA00022723"/>
    </source>
</evidence>
<dbReference type="PIRSF" id="PIRSF037434">
    <property type="entry name" value="STHK_ChrS"/>
    <property type="match status" value="1"/>
</dbReference>
<evidence type="ECO:0000256" key="6">
    <source>
        <dbReference type="ARBA" id="ARBA00022485"/>
    </source>
</evidence>
<keyword evidence="16" id="KW-0472">Membrane</keyword>
<comment type="catalytic activity">
    <reaction evidence="1">
        <text>ATP + protein L-histidine = ADP + protein N-phospho-L-histidine.</text>
        <dbReference type="EC" id="2.7.13.3"/>
    </reaction>
</comment>
<dbReference type="EC" id="2.7.13.3" evidence="4"/>
<keyword evidence="9" id="KW-0479">Metal-binding</keyword>
<evidence type="ECO:0000259" key="17">
    <source>
        <dbReference type="PROSITE" id="PS50109"/>
    </source>
</evidence>
<evidence type="ECO:0000313" key="18">
    <source>
        <dbReference type="EMBL" id="GAA4616571.1"/>
    </source>
</evidence>
<evidence type="ECO:0000256" key="15">
    <source>
        <dbReference type="ARBA" id="ARBA00030800"/>
    </source>
</evidence>
<dbReference type="InterPro" id="IPR005467">
    <property type="entry name" value="His_kinase_dom"/>
</dbReference>
<dbReference type="InterPro" id="IPR003594">
    <property type="entry name" value="HATPase_dom"/>
</dbReference>
<evidence type="ECO:0000256" key="3">
    <source>
        <dbReference type="ARBA" id="ARBA00004496"/>
    </source>
</evidence>
<keyword evidence="13" id="KW-0411">Iron-sulfur</keyword>
<protein>
    <recommendedName>
        <fullName evidence="5">Oxygen sensor histidine kinase NreB</fullName>
        <ecNumber evidence="4">2.7.13.3</ecNumber>
    </recommendedName>
    <alternativeName>
        <fullName evidence="15">Nitrogen regulation protein B</fullName>
    </alternativeName>
</protein>
<gene>
    <name evidence="18" type="ORF">GCM10023195_73720</name>
</gene>
<keyword evidence="16" id="KW-0812">Transmembrane</keyword>
<keyword evidence="10 18" id="KW-0418">Kinase</keyword>
<dbReference type="InterPro" id="IPR050482">
    <property type="entry name" value="Sensor_HK_TwoCompSys"/>
</dbReference>
<dbReference type="InterPro" id="IPR017205">
    <property type="entry name" value="Sig_transdc_His_kinase_ChrS"/>
</dbReference>
<comment type="function">
    <text evidence="14">Member of the two-component regulatory system NreB/NreC involved in the control of dissimilatory nitrate/nitrite reduction in response to oxygen. NreB functions as a direct oxygen sensor histidine kinase which is autophosphorylated, in the absence of oxygen, probably at the conserved histidine residue, and transfers its phosphate group probably to a conserved aspartate residue of NreC. NreB/NreC activates the expression of the nitrate (narGHJI) and nitrite (nir) reductase operons, as well as the putative nitrate transporter gene narT.</text>
</comment>
<accession>A0ABP8TW46</accession>
<dbReference type="PROSITE" id="PS50109">
    <property type="entry name" value="HIS_KIN"/>
    <property type="match status" value="1"/>
</dbReference>
<dbReference type="EMBL" id="BAABHJ010000034">
    <property type="protein sequence ID" value="GAA4616571.1"/>
    <property type="molecule type" value="Genomic_DNA"/>
</dbReference>
<dbReference type="GO" id="GO:0016301">
    <property type="term" value="F:kinase activity"/>
    <property type="evidence" value="ECO:0007669"/>
    <property type="project" value="UniProtKB-KW"/>
</dbReference>
<reference evidence="19" key="1">
    <citation type="journal article" date="2019" name="Int. J. Syst. Evol. Microbiol.">
        <title>The Global Catalogue of Microorganisms (GCM) 10K type strain sequencing project: providing services to taxonomists for standard genome sequencing and annotation.</title>
        <authorList>
            <consortium name="The Broad Institute Genomics Platform"/>
            <consortium name="The Broad Institute Genome Sequencing Center for Infectious Disease"/>
            <person name="Wu L."/>
            <person name="Ma J."/>
        </authorList>
    </citation>
    <scope>NUCLEOTIDE SEQUENCE [LARGE SCALE GENOMIC DNA]</scope>
    <source>
        <strain evidence="19">JCM 17938</strain>
    </source>
</reference>
<name>A0ABP8TW46_9ACTN</name>
<keyword evidence="8" id="KW-0808">Transferase</keyword>
<evidence type="ECO:0000256" key="2">
    <source>
        <dbReference type="ARBA" id="ARBA00001966"/>
    </source>
</evidence>